<dbReference type="OrthoDB" id="5151897at2759"/>
<dbReference type="EMBL" id="AVOT02051065">
    <property type="protein sequence ID" value="MBW0546108.1"/>
    <property type="molecule type" value="Genomic_DNA"/>
</dbReference>
<dbReference type="PANTHER" id="PTHR11439">
    <property type="entry name" value="GAG-POL-RELATED RETROTRANSPOSON"/>
    <property type="match status" value="1"/>
</dbReference>
<protein>
    <recommendedName>
        <fullName evidence="3">Reverse transcriptase Ty1/copia-type domain-containing protein</fullName>
    </recommendedName>
</protein>
<name>A0A9Q3FTW2_9BASI</name>
<evidence type="ECO:0008006" key="3">
    <source>
        <dbReference type="Google" id="ProtNLM"/>
    </source>
</evidence>
<organism evidence="1 2">
    <name type="scientific">Austropuccinia psidii MF-1</name>
    <dbReference type="NCBI Taxonomy" id="1389203"/>
    <lineage>
        <taxon>Eukaryota</taxon>
        <taxon>Fungi</taxon>
        <taxon>Dikarya</taxon>
        <taxon>Basidiomycota</taxon>
        <taxon>Pucciniomycotina</taxon>
        <taxon>Pucciniomycetes</taxon>
        <taxon>Pucciniales</taxon>
        <taxon>Sphaerophragmiaceae</taxon>
        <taxon>Austropuccinia</taxon>
    </lineage>
</organism>
<comment type="caution">
    <text evidence="1">The sequence shown here is derived from an EMBL/GenBank/DDBJ whole genome shotgun (WGS) entry which is preliminary data.</text>
</comment>
<accession>A0A9Q3FTW2</accession>
<evidence type="ECO:0000313" key="2">
    <source>
        <dbReference type="Proteomes" id="UP000765509"/>
    </source>
</evidence>
<dbReference type="PANTHER" id="PTHR11439:SF470">
    <property type="entry name" value="CYSTEINE-RICH RLK (RECEPTOR-LIKE PROTEIN KINASE) 8"/>
    <property type="match status" value="1"/>
</dbReference>
<reference evidence="1" key="1">
    <citation type="submission" date="2021-03" db="EMBL/GenBank/DDBJ databases">
        <title>Draft genome sequence of rust myrtle Austropuccinia psidii MF-1, a brazilian biotype.</title>
        <authorList>
            <person name="Quecine M.C."/>
            <person name="Pachon D.M.R."/>
            <person name="Bonatelli M.L."/>
            <person name="Correr F.H."/>
            <person name="Franceschini L.M."/>
            <person name="Leite T.F."/>
            <person name="Margarido G.R.A."/>
            <person name="Almeida C.A."/>
            <person name="Ferrarezi J.A."/>
            <person name="Labate C.A."/>
        </authorList>
    </citation>
    <scope>NUCLEOTIDE SEQUENCE</scope>
    <source>
        <strain evidence="1">MF-1</strain>
    </source>
</reference>
<gene>
    <name evidence="1" type="ORF">O181_085823</name>
</gene>
<proteinExistence type="predicted"/>
<dbReference type="AlphaFoldDB" id="A0A9Q3FTW2"/>
<sequence length="155" mass="17641">MTDCKPLATPLVPNLNMESASESEQASFQDLNMNCRSAIGRLSYLSTATRPDLCYAFSSLFQFLERPGIAHWNTFIHVLKYLKGTSTIETTYGCLCEKQAVTYCDADWGNFRIKRVSVMGYLVILHDNLIIWKKRKQPIVSLSSTEEKYKALTEL</sequence>
<evidence type="ECO:0000313" key="1">
    <source>
        <dbReference type="EMBL" id="MBW0546108.1"/>
    </source>
</evidence>
<dbReference type="Proteomes" id="UP000765509">
    <property type="component" value="Unassembled WGS sequence"/>
</dbReference>
<keyword evidence="2" id="KW-1185">Reference proteome</keyword>
<dbReference type="CDD" id="cd09272">
    <property type="entry name" value="RNase_HI_RT_Ty1"/>
    <property type="match status" value="1"/>
</dbReference>